<evidence type="ECO:0000313" key="6">
    <source>
        <dbReference type="Proteomes" id="UP000027180"/>
    </source>
</evidence>
<dbReference type="KEGG" id="rei:IE4771_PD00153"/>
<evidence type="ECO:0000259" key="4">
    <source>
        <dbReference type="Pfam" id="PF10370"/>
    </source>
</evidence>
<keyword evidence="5" id="KW-0378">Hydrolase</keyword>
<geneLocation type="plasmid" evidence="5 6">
    <name>pRetIE4771d</name>
</geneLocation>
<gene>
    <name evidence="5" type="ORF">IE4771_PD00153</name>
</gene>
<dbReference type="Gene3D" id="3.90.850.10">
    <property type="entry name" value="Fumarylacetoacetase-like, C-terminal domain"/>
    <property type="match status" value="1"/>
</dbReference>
<proteinExistence type="inferred from homology"/>
<feature type="domain" description="Rv2993c-like N-terminal" evidence="4">
    <location>
        <begin position="1"/>
        <end position="51"/>
    </location>
</feature>
<sequence>MKLARYALEGEAHYGILAGDDLADRLAGSPFCEGVRTGLMDDLASARILNPVGSPRIFGLGYNYLAHIEETGKPLPEQPVLFMKPSTSAIGPGEPVLYPPHGENIHFEGELVVVIGKQARHVSEQEALDYVLGYTCGNDVSDRVLQRSESAFGCLLAGKGYDSFAPLGPVIATDIDPMDVRIRTRVNGVERQNSSTSRMHYSVPYIISYLSRYITLLPGDLIMTGTPEGVGPIKIGDVIEVEIDGIGILRNPVVADAGPWQS</sequence>
<dbReference type="InterPro" id="IPR011234">
    <property type="entry name" value="Fumarylacetoacetase-like_C"/>
</dbReference>
<protein>
    <submittedName>
        <fullName evidence="5">Fumarylacetoacetate hydrolase protein</fullName>
    </submittedName>
</protein>
<dbReference type="RefSeq" id="WP_040141634.1">
    <property type="nucleotide sequence ID" value="NZ_CP006990.1"/>
</dbReference>
<keyword evidence="2" id="KW-0479">Metal-binding</keyword>
<evidence type="ECO:0000313" key="5">
    <source>
        <dbReference type="EMBL" id="AIC30708.1"/>
    </source>
</evidence>
<keyword evidence="5" id="KW-0614">Plasmid</keyword>
<dbReference type="InterPro" id="IPR036663">
    <property type="entry name" value="Fumarylacetoacetase_C_sf"/>
</dbReference>
<dbReference type="GO" id="GO:0019752">
    <property type="term" value="P:carboxylic acid metabolic process"/>
    <property type="evidence" value="ECO:0007669"/>
    <property type="project" value="UniProtKB-ARBA"/>
</dbReference>
<dbReference type="PANTHER" id="PTHR11820">
    <property type="entry name" value="ACYLPYRUVASE"/>
    <property type="match status" value="1"/>
</dbReference>
<dbReference type="FunFam" id="3.90.850.10:FF:000002">
    <property type="entry name" value="2-hydroxyhepta-2,4-diene-1,7-dioate isomerase"/>
    <property type="match status" value="1"/>
</dbReference>
<dbReference type="Proteomes" id="UP000027180">
    <property type="component" value="Plasmid pRetIE4771d"/>
</dbReference>
<dbReference type="GO" id="GO:0046872">
    <property type="term" value="F:metal ion binding"/>
    <property type="evidence" value="ECO:0007669"/>
    <property type="project" value="UniProtKB-KW"/>
</dbReference>
<dbReference type="HOGENOM" id="CLU_028458_4_2_5"/>
<dbReference type="EMBL" id="CP006990">
    <property type="protein sequence ID" value="AIC30708.1"/>
    <property type="molecule type" value="Genomic_DNA"/>
</dbReference>
<dbReference type="PANTHER" id="PTHR11820:SF7">
    <property type="entry name" value="ACYLPYRUVASE FAHD1, MITOCHONDRIAL"/>
    <property type="match status" value="1"/>
</dbReference>
<dbReference type="GO" id="GO:0016853">
    <property type="term" value="F:isomerase activity"/>
    <property type="evidence" value="ECO:0007669"/>
    <property type="project" value="UniProtKB-ARBA"/>
</dbReference>
<feature type="domain" description="Fumarylacetoacetase-like C-terminal" evidence="3">
    <location>
        <begin position="57"/>
        <end position="254"/>
    </location>
</feature>
<dbReference type="GO" id="GO:0018773">
    <property type="term" value="F:acetylpyruvate hydrolase activity"/>
    <property type="evidence" value="ECO:0007669"/>
    <property type="project" value="TreeGrafter"/>
</dbReference>
<accession>A0A060I6T0</accession>
<evidence type="ECO:0000256" key="2">
    <source>
        <dbReference type="ARBA" id="ARBA00022723"/>
    </source>
</evidence>
<dbReference type="InterPro" id="IPR018833">
    <property type="entry name" value="Rv2993c-like_N"/>
</dbReference>
<dbReference type="Pfam" id="PF01557">
    <property type="entry name" value="FAA_hydrolase"/>
    <property type="match status" value="1"/>
</dbReference>
<dbReference type="Pfam" id="PF10370">
    <property type="entry name" value="Rv2993c-like_N"/>
    <property type="match status" value="1"/>
</dbReference>
<dbReference type="SUPFAM" id="SSF56529">
    <property type="entry name" value="FAH"/>
    <property type="match status" value="1"/>
</dbReference>
<organism evidence="5 6">
    <name type="scientific">Rhizobium etli bv. mimosae str. IE4771</name>
    <dbReference type="NCBI Taxonomy" id="1432050"/>
    <lineage>
        <taxon>Bacteria</taxon>
        <taxon>Pseudomonadati</taxon>
        <taxon>Pseudomonadota</taxon>
        <taxon>Alphaproteobacteria</taxon>
        <taxon>Hyphomicrobiales</taxon>
        <taxon>Rhizobiaceae</taxon>
        <taxon>Rhizobium/Agrobacterium group</taxon>
        <taxon>Rhizobium</taxon>
    </lineage>
</organism>
<evidence type="ECO:0000256" key="1">
    <source>
        <dbReference type="ARBA" id="ARBA00010211"/>
    </source>
</evidence>
<dbReference type="AlphaFoldDB" id="A0A060I6T0"/>
<dbReference type="OrthoDB" id="5197601at2"/>
<evidence type="ECO:0000259" key="3">
    <source>
        <dbReference type="Pfam" id="PF01557"/>
    </source>
</evidence>
<reference evidence="5 6" key="1">
    <citation type="submission" date="2013-12" db="EMBL/GenBank/DDBJ databases">
        <title>Complete genome sequence of Rhizobium etli bv. mimosae IE4771.</title>
        <authorList>
            <person name="Bustos P."/>
            <person name="Santamaria R.I."/>
            <person name="Lozano L."/>
            <person name="Ormeno-Orrillo E."/>
            <person name="Rogel M.A."/>
            <person name="Romero D."/>
            <person name="Cevallos M.A."/>
            <person name="Martinez-Romero E."/>
            <person name="Gonzalez V."/>
        </authorList>
    </citation>
    <scope>NUCLEOTIDE SEQUENCE [LARGE SCALE GENOMIC DNA]</scope>
    <source>
        <strain evidence="5 6">IE4771</strain>
        <plasmid evidence="6">Plasmid pRetIE4771d</plasmid>
    </source>
</reference>
<name>A0A060I6T0_RHIET</name>
<comment type="similarity">
    <text evidence="1">Belongs to the FAH family.</text>
</comment>